<gene>
    <name evidence="2" type="ORF">C4900_07250</name>
</gene>
<evidence type="ECO:0000259" key="1">
    <source>
        <dbReference type="Pfam" id="PF13453"/>
    </source>
</evidence>
<dbReference type="OrthoDB" id="9814037at2"/>
<feature type="domain" description="Transcription factor zinc-finger" evidence="1">
    <location>
        <begin position="2"/>
        <end position="40"/>
    </location>
</feature>
<dbReference type="AlphaFoldDB" id="A0A368HBF8"/>
<protein>
    <recommendedName>
        <fullName evidence="1">Transcription factor zinc-finger domain-containing protein</fullName>
    </recommendedName>
</protein>
<dbReference type="RefSeq" id="WP_083996177.1">
    <property type="nucleotide sequence ID" value="NZ_CP080624.1"/>
</dbReference>
<keyword evidence="3" id="KW-1185">Reference proteome</keyword>
<dbReference type="Pfam" id="PF13453">
    <property type="entry name" value="Zn_ribbon_TFIIB"/>
    <property type="match status" value="1"/>
</dbReference>
<name>A0A368HBF8_9GAMM</name>
<accession>A0A368HBF8</accession>
<evidence type="ECO:0000313" key="3">
    <source>
        <dbReference type="Proteomes" id="UP000253250"/>
    </source>
</evidence>
<comment type="caution">
    <text evidence="2">The sequence shown here is derived from an EMBL/GenBank/DDBJ whole genome shotgun (WGS) entry which is preliminary data.</text>
</comment>
<dbReference type="InterPro" id="IPR027392">
    <property type="entry name" value="TF_Znf"/>
</dbReference>
<reference evidence="2 3" key="1">
    <citation type="submission" date="2018-02" db="EMBL/GenBank/DDBJ databases">
        <title>Insights into the biology of acidophilic members of the Acidiferrobacteraceae family derived from comparative genomic analyses.</title>
        <authorList>
            <person name="Issotta F."/>
            <person name="Thyssen C."/>
            <person name="Mena C."/>
            <person name="Moya A."/>
            <person name="Bellenberg S."/>
            <person name="Sproer C."/>
            <person name="Covarrubias P.C."/>
            <person name="Sand W."/>
            <person name="Quatrini R."/>
            <person name="Vera M."/>
        </authorList>
    </citation>
    <scope>NUCLEOTIDE SEQUENCE [LARGE SCALE GENOMIC DNA]</scope>
    <source>
        <strain evidence="3">m-1</strain>
    </source>
</reference>
<dbReference type="EMBL" id="PSYR01000002">
    <property type="protein sequence ID" value="RCN55718.1"/>
    <property type="molecule type" value="Genomic_DNA"/>
</dbReference>
<organism evidence="2 3">
    <name type="scientific">Acidiferrobacter thiooxydans</name>
    <dbReference type="NCBI Taxonomy" id="163359"/>
    <lineage>
        <taxon>Bacteria</taxon>
        <taxon>Pseudomonadati</taxon>
        <taxon>Pseudomonadota</taxon>
        <taxon>Gammaproteobacteria</taxon>
        <taxon>Acidiferrobacterales</taxon>
        <taxon>Acidiferrobacteraceae</taxon>
        <taxon>Acidiferrobacter</taxon>
    </lineage>
</organism>
<evidence type="ECO:0000313" key="2">
    <source>
        <dbReference type="EMBL" id="RCN55718.1"/>
    </source>
</evidence>
<dbReference type="Proteomes" id="UP000253250">
    <property type="component" value="Unassembled WGS sequence"/>
</dbReference>
<sequence length="145" mass="17077">MKCPKCNSDLVPTVRHKIPVNACPSCKGMWFERQDLNQLEDEAFDFGDDAKGTIVFSSTPTSAKCPECSGPLKRFQYRLFELEMEFCEQQHGYWLEDDEDTRVLELMKKEEKDFERKVLAENKWTTTLKQMRSHSFLSKVRDLFH</sequence>
<proteinExistence type="predicted"/>